<dbReference type="Gene3D" id="3.40.50.300">
    <property type="entry name" value="P-loop containing nucleotide triphosphate hydrolases"/>
    <property type="match status" value="5"/>
</dbReference>
<dbReference type="InterPro" id="IPR043160">
    <property type="entry name" value="Dynein_C_barrel"/>
</dbReference>
<evidence type="ECO:0000256" key="12">
    <source>
        <dbReference type="ARBA" id="ARBA00023212"/>
    </source>
</evidence>
<dbReference type="InterPro" id="IPR026983">
    <property type="entry name" value="DHC"/>
</dbReference>
<protein>
    <submittedName>
        <fullName evidence="26">Flagellar outer dynein arm heavy chain beta</fullName>
    </submittedName>
</protein>
<keyword evidence="9 14" id="KW-0175">Coiled coil</keyword>
<feature type="domain" description="Dynein heavy chain AAA lid" evidence="24">
    <location>
        <begin position="4104"/>
        <end position="4239"/>
    </location>
</feature>
<evidence type="ECO:0000256" key="2">
    <source>
        <dbReference type="ARBA" id="ARBA00008887"/>
    </source>
</evidence>
<evidence type="ECO:0000256" key="6">
    <source>
        <dbReference type="ARBA" id="ARBA00022741"/>
    </source>
</evidence>
<dbReference type="InterPro" id="IPR042222">
    <property type="entry name" value="Dynein_2_N"/>
</dbReference>
<dbReference type="Pfam" id="PF12774">
    <property type="entry name" value="AAA_6"/>
    <property type="match status" value="1"/>
</dbReference>
<keyword evidence="7" id="KW-0067">ATP-binding</keyword>
<evidence type="ECO:0000259" key="16">
    <source>
        <dbReference type="Pfam" id="PF08385"/>
    </source>
</evidence>
<dbReference type="InterPro" id="IPR024743">
    <property type="entry name" value="Dynein_HC_stalk"/>
</dbReference>
<keyword evidence="10" id="KW-0969">Cilium</keyword>
<evidence type="ECO:0000313" key="26">
    <source>
        <dbReference type="EMBL" id="KOO24774.1"/>
    </source>
</evidence>
<dbReference type="InterPro" id="IPR035706">
    <property type="entry name" value="AAA_9"/>
</dbReference>
<dbReference type="InterPro" id="IPR041589">
    <property type="entry name" value="DNAH3_AAA_lid_1"/>
</dbReference>
<dbReference type="InterPro" id="IPR041658">
    <property type="entry name" value="AAA_lid_11"/>
</dbReference>
<dbReference type="GO" id="GO:0045505">
    <property type="term" value="F:dynein intermediate chain binding"/>
    <property type="evidence" value="ECO:0007669"/>
    <property type="project" value="InterPro"/>
</dbReference>
<dbReference type="Pfam" id="PF18199">
    <property type="entry name" value="Dynein_C"/>
    <property type="match status" value="1"/>
</dbReference>
<dbReference type="InterPro" id="IPR042228">
    <property type="entry name" value="Dynein_linker_3"/>
</dbReference>
<dbReference type="InterPro" id="IPR027417">
    <property type="entry name" value="P-loop_NTPase"/>
</dbReference>
<evidence type="ECO:0000259" key="25">
    <source>
        <dbReference type="Pfam" id="PF18199"/>
    </source>
</evidence>
<dbReference type="FunFam" id="3.40.50.300:FF:002141">
    <property type="entry name" value="Dynein heavy chain"/>
    <property type="match status" value="1"/>
</dbReference>
<dbReference type="Proteomes" id="UP000037460">
    <property type="component" value="Unassembled WGS sequence"/>
</dbReference>
<dbReference type="Pfam" id="PF17857">
    <property type="entry name" value="AAA_lid_1"/>
    <property type="match status" value="1"/>
</dbReference>
<dbReference type="InterPro" id="IPR035699">
    <property type="entry name" value="AAA_6"/>
</dbReference>
<evidence type="ECO:0000256" key="13">
    <source>
        <dbReference type="ARBA" id="ARBA00023273"/>
    </source>
</evidence>
<feature type="coiled-coil region" evidence="14">
    <location>
        <begin position="3329"/>
        <end position="3384"/>
    </location>
</feature>
<accession>A0A0M0JDV2</accession>
<dbReference type="InterPro" id="IPR013594">
    <property type="entry name" value="Dynein_heavy_tail"/>
</dbReference>
<dbReference type="GO" id="GO:0005858">
    <property type="term" value="C:axonemal dynein complex"/>
    <property type="evidence" value="ECO:0007669"/>
    <property type="project" value="UniProtKB-ARBA"/>
</dbReference>
<organism evidence="26 27">
    <name type="scientific">Chrysochromulina tobinii</name>
    <dbReference type="NCBI Taxonomy" id="1460289"/>
    <lineage>
        <taxon>Eukaryota</taxon>
        <taxon>Haptista</taxon>
        <taxon>Haptophyta</taxon>
        <taxon>Prymnesiophyceae</taxon>
        <taxon>Prymnesiales</taxon>
        <taxon>Chrysochromulinaceae</taxon>
        <taxon>Chrysochromulina</taxon>
    </lineage>
</organism>
<dbReference type="Gene3D" id="1.10.472.130">
    <property type="match status" value="1"/>
</dbReference>
<dbReference type="Gene3D" id="1.10.8.720">
    <property type="entry name" value="Region D6 of dynein motor"/>
    <property type="match status" value="1"/>
</dbReference>
<feature type="domain" description="Dynein heavy chain 3 AAA+ lid" evidence="23">
    <location>
        <begin position="2675"/>
        <end position="2772"/>
    </location>
</feature>
<dbReference type="FunFam" id="3.40.50.300:FF:000063">
    <property type="entry name" value="dynein heavy chain 6, axonemal"/>
    <property type="match status" value="1"/>
</dbReference>
<evidence type="ECO:0000256" key="11">
    <source>
        <dbReference type="ARBA" id="ARBA00023175"/>
    </source>
</evidence>
<evidence type="ECO:0000313" key="27">
    <source>
        <dbReference type="Proteomes" id="UP000037460"/>
    </source>
</evidence>
<dbReference type="InterPro" id="IPR041228">
    <property type="entry name" value="Dynein_C"/>
</dbReference>
<comment type="caution">
    <text evidence="26">The sequence shown here is derived from an EMBL/GenBank/DDBJ whole genome shotgun (WGS) entry which is preliminary data.</text>
</comment>
<dbReference type="Pfam" id="PF03028">
    <property type="entry name" value="Dynein_heavy"/>
    <property type="match status" value="1"/>
</dbReference>
<dbReference type="Pfam" id="PF18198">
    <property type="entry name" value="AAA_lid_11"/>
    <property type="match status" value="1"/>
</dbReference>
<evidence type="ECO:0000259" key="17">
    <source>
        <dbReference type="Pfam" id="PF08393"/>
    </source>
</evidence>
<feature type="domain" description="Dynein heavy chain ATP-binding dynein motor region" evidence="21">
    <location>
        <begin position="3475"/>
        <end position="3709"/>
    </location>
</feature>
<sequence length="4551" mass="511078">MGGGGDEGGTGDKRVEYLRDRVVPLLKIKPELFDAYCKTEEGELIKRFVSDGNCTKIFFSAGAKDMAATEKMPDDKQTKKKAVFAMKLGEDIKFDEKKLDEMFDKCVVADLSPAVLNNLYNTLRSVYLPILTNPGFINGKPGIVMKQFVDKYNWMLAAVHTAIGQTQGKTALWLPPVEGPSGGGGNKDRSDKDRVHVLESAVVMWTERINTALNRDPESVFGNVGTKDELFPGPILCIDFWQSKAIDLGDILEQLSSPHIVKVIKVLEIIRSPYHGSFKALATQLSIRHMEAKDNVKFLESLRAKFIELLQSDFSEVSMRFKPIMHMLLMIWKHSKFFNTPPALALMVRTLCNDVIEKARDFLGGTGEIFGAEPKDACEKINAVLDVCRSLKADYYMYYAVAKTQCEHNPWMADRGNMFKRLDLFITRCEDLLHLCRTAQQFEKLITVVIGGIAGAILTQDSEDIAKQFALALNKMRELQYDVLDVQMTQFEADITRFTVAVKALETRVGKVLGQGFEDCDTVGKGFKLVDSFGDLLERDFIQADLEAKQIDLIRIYADELKQVQEIFSRDRNGSNSRGKFFERDGPPLYTNQPPVSGALAWVSGLIKRLEEPMKALTPVLRIMEDTDEVRDVKRMYESIMKVLQEYEEAMFSAWKESIDATLGEKLTLPLLTRDGKSQEIAVNFDPQLIKLLSECKYFVMQRKKIPDVAQKMYEGAEMFRVHTANLTLVQNMYNEMLRIMLDVEKPLLKGSMKAIDKVLDRGLKGLVWKSPNPDQDAFIAEAMGLVEEAFKMLHEMKKNMNSVHAILARWVATPFITRASMNKTYNLAAYMEEHMRYLEVRQKDITDGAKDIHALLKESNECLKVSKGAPAWRAYVEFMNNHLIDGTANTVVASLSYLLAQLDPKQIAKMEKAPFFDIKLDLNVSDKGDDAVFFSPPLDGSADSPSVTGYVTAIISDFYNIIKLFKRLDRTEGDFLKEMEENELVRFHVHRIVDELESNQKAARDLRAPMLKHRSLWAKNINHTLEAFLEEATVAADENNPLIRMPNLAVFQARINELKEEEAEIKELHGVINHGAVRIDAKPTKTTLATLASKWVDAHTSYLKNHVLTELDGLGKFIGLIKETLTHEVAEGDQKGLFDAMAHVRDVRNREERTNNLFVPLKDTIQLLKKFGVLMPDETLETLEMIPFSWEDTKKITLNAREGLGPLQAIQQEKVREEAEVFKAEVANFAKKFHDEAPFEFKIGCDDAYAGINKFAKELFVYEKHSAEIGRSQELFELAVTNWRDIKTIRTELTLLKLSWDFVQYVQDIFGSFRATLWTAVDVEAMTDVTKKLQKEVKMLNKAIHKWDVHIGLTALVASMSISLEVVGELRDEAMRERHWKQLMVVCKQTFVVDDKMQLDTLYKLELDKHREPVSEIVERARAEIKIDLQLQKIINTWAGLFLFYRPYKTSGVQILEQPGDVFEALDDNEVVLQNMMGNRFVGFFEATVSSWKSKLGNTRAVLDVWIEVQRSWTQLESIFLASEDIREQLPEDAKRFDGIDSSFREQMVDACQNSNPIEVCSAQGRLEVFEKNFRDLELCQKSLSDYLEVKKKKFPRFYFISSADLVDILSKGRYAPAVQPHFSKFTDATGFIDWAPDADGKLTGLARGCQSIDGEKFAYSEHLLCEGAVEDWLLVLMKHQASMFKFKVRESLDAYIDTPREKWIDMYGSQHCIQTGQVYWTSEVHVSYDRLEQGNENAMKEYLEQCKKGLLAYAAMVLGEMSGELRTKVKTLITIDTHAREIVEKLVLIKSETPTDFTWASQLKFRWPEPDDPTPKDLYINICDAQFTSCHEYVGNPGRLVITALTDRCYITLSQALRLMMGGAPQGPAGTGKTETTKDLGRGLSIWVIVSNCSDQMNNKVTGNFFSGLAQTGAWGCFDEFNRITVEVLSVVATQYGSILQGIRAGKARFVFEEEEINLVTTIGAWITMNPGYAGRAELPENLKALFRPCAMVTPNFENIAEINLAGEGFNDSKNLANKFVTMYYVCGQLLSKQMHYDWGLRAMSGVLRIAGGMKRADPEKSEQQILMRAMRDTNLPKFVQADFGIFLGVITDLYPKVDCPAIINPDLKKAIMDVIADKETSYWGTLGRPRLQAEENFVIKTINLFEALSVRHCVFVLGTAGAAKSELWKTLAAAQSFTSMGGGNTLYNPLNPKAVTSNELYGYVHPVTKEPYDGVIAKIMRDFAAVPPDHKNANVPKWMVLDGDIDAEWIESMNTVMDDNRILTLTTNERIPLTKSMKLLLEISHLRNASPATASRAGCVFLNESDIGWRPYVAMWVETMGDSKTQTILEQLFDTLVAPTLSMIKKEKWNHVTPLKDLGIVEVICRILEAVLTPEACPPGSEREVYEAFFQFAAVWGIGGAFGSDKGADFRKQFDSYWRTEFAKLTMRFPDEGSIFDYYIDPTTKKGEPKRCTHWREIVPGYTHDRAESYARIFVPTLDSTRLLWFSTTMLKLKKPIMYVGNSGSAKTVIANVLLRGLDEDVWMYNIISFNSFTIAASLQGMLEAPLEKKTGTIFGPPGIKKLIYFIDDFNMPSPDKYGNQSSISLLNQLKDYGGFYDLKGLRMKRIDNTLVVAAMNPSSGSFYVQDRMQRHFCTLATPFPSPEVLTNIYSNIMGGHFETFNEGIQAVLPKLISFQVALHNQVAENFVPSAVKFHYQWNLRAMASVFQGLIITQPGTYKDPLRMARLLLHEAYRVYSDRMVFESDCEKFQELIIKNVKQFLGDLDQEALLTYPIVYSTFVEEAEGDQRQYLPVEGGYEQLSKLLTKQLAMYNEQFAMMNLVLFNQAMEHISRISRIIDNPRGNGLLVGVGGSGKQSLTRLAAFIGGCEIFSIKLTSSYNAADFKEDLRNIYLKTGVKAIPTVFLFTDQQIFHENALIFLNDILSLGYPPGLFAEEDRDTICNGVRNDAKQAGYMDSKEQLWEFFINRVRAMLHICLCMSPVGDKMRNRCRKFPALTSCTTCDWFFNWPQQALISVAERFLSDIPMESPEVKKATGDHMAFVHESVGVAAEEYRASERREVYTTPKSYLELIALYKDELLKNRSTLQVLKDQLAEGLIKLADAEQQVADMQITLKEESAFVAVKSKETDELIIVVGKESIVATEEGAKAAIEEAEVAEIAKGVAEFQVQANKDLAAAEPAIQKAMAALGGLNKAALGELKGLGSPPAAVLDVTAAVSYMLAPKGANLKKLDITWNGAKKMMGDPAAFLVLLQNYDKDGFDLAAKAMGENPMGLTMGHPSGNGDACPTFNFAYMAGKSSAAAGLCDWIVNICIYHDIYLDVAPKRAKLNQAEADLAAANKKLAGVRAHVKALDDRMAFLTNQLETATSEKNALVTKAEATQKRANLANRLINGLSSEGKRWKEDVGKLDEQMRLLVGDVLLSSSFVAYIAPFSRQFRDALVDEKWRPDMLARGVPLTAGFDPMNLLTDSSKTAGWQAEGLPADPLSTQNASIICKCARFPLIIDPQMQAVAWINGREKPNGLVTTVPGAKGWLNKVAKALEEGLPLLLENLNSVVEAILDNLVARAYVRKGTKVQVYLGDMCVDLCLKKGPDGLALESGEPNIKVYMQSRLPNPHYIPEVQAQTTLVNFTVTEKGLEDQLLSTVVGHERPDLLKEAKELVEMQNGFTIKLKELGDNLLYLLATAQGDILANEALIVTLEETKVTVGEINAKQVIANKKEVEIAKTFELYRPDAARGSLIYFLMNKLNVMGPMYQYSLAAFNFIFYKALDKAQQPEDPNDVSARVGFLLDSVTYTLFKFVSSGLFERHRLTFSTQLAINICRAKGEFRMMELDLMVQAPKDNSKENPVAAWLTDQCWGACCALAQAHEEFTNLPTDLEGSWKRWKEWADHPTPELEPLPTDWKRLGGFQQLLLMRAVRPDRITLALRTWVISILGAPYGEAINFNLPVSFEDSGPAVPIFFLLSPGVDATQEVRVLGNAQPIKMNEDAGRLITVSLGQGQEPVAEKALDRMHTEGGWAMLENIELVAGWLPKLEKKLEALETDGDPLFRVFLSAMPQPVVPVPILQKSIKLTNEPPTGLKANLKRAYLNFGESLWEASSKQSEFKAIVFSLCFFHSVVCERRKFGPLGWNRAYPFAPGDLKDSIAVANNYLEAGGAIPWADLRYLFGEVFYGGHITDNYDRALCEAYLAVYLRFELLEGIAMFPGFASPPTLTYKGYLEYLDEGLDRETPIAYGLHPNAEINFMTMQANQLFTDISNLSPKGGGGGEGGLSMTEKVKLVLDDILEKLPDLFPMLEIMERVEDVTPYTGVFLQELERMNDLIFEVRRSLIELDSGLKGDLSITEPMELIMYALADGKVPMKWEKLAWASRDPLSAWIANLLLRQGQLLTWTGDLAQPKVTWVAYLFNAQAFENAVKQVTSRKNDWPLNKLVTIVDVTKKMSPEEVDVQTRDGAYVFGLFMEGARWDSGAGCLEDAFMKDLYPKMPVILMKAILAEKEDRRGVYLCPVYKQTERATPGTATPGSGFVFMMQLKTKQPAAKWTMAGVAMLLAID</sequence>
<feature type="domain" description="Dynein heavy chain tail" evidence="16">
    <location>
        <begin position="195"/>
        <end position="773"/>
    </location>
</feature>
<dbReference type="Pfam" id="PF12777">
    <property type="entry name" value="MT"/>
    <property type="match status" value="1"/>
</dbReference>
<dbReference type="InterPro" id="IPR024317">
    <property type="entry name" value="Dynein_heavy_chain_D4_dom"/>
</dbReference>
<dbReference type="FunFam" id="1.20.920.20:FF:000001">
    <property type="entry name" value="dynein heavy chain 2, axonemal"/>
    <property type="match status" value="1"/>
</dbReference>
<proteinExistence type="inferred from homology"/>
<dbReference type="GO" id="GO:0051959">
    <property type="term" value="F:dynein light intermediate chain binding"/>
    <property type="evidence" value="ECO:0007669"/>
    <property type="project" value="InterPro"/>
</dbReference>
<evidence type="ECO:0000259" key="23">
    <source>
        <dbReference type="Pfam" id="PF17857"/>
    </source>
</evidence>
<gene>
    <name evidence="26" type="ORF">Ctob_003858</name>
</gene>
<dbReference type="FunFam" id="1.10.8.1220:FF:000001">
    <property type="entry name" value="Dynein axonemal heavy chain 5"/>
    <property type="match status" value="1"/>
</dbReference>
<keyword evidence="5" id="KW-0677">Repeat</keyword>
<feature type="domain" description="Dynein heavy chain C-terminal" evidence="25">
    <location>
        <begin position="4246"/>
        <end position="4548"/>
    </location>
</feature>
<dbReference type="FunFam" id="1.10.8.720:FF:000002">
    <property type="entry name" value="Dynein heavy chain 9, axonemal"/>
    <property type="match status" value="1"/>
</dbReference>
<feature type="domain" description="Dynein heavy chain AAA 5 extension" evidence="22">
    <location>
        <begin position="2332"/>
        <end position="2448"/>
    </location>
</feature>
<dbReference type="GO" id="GO:0060294">
    <property type="term" value="P:cilium movement involved in cell motility"/>
    <property type="evidence" value="ECO:0007669"/>
    <property type="project" value="UniProtKB-ARBA"/>
</dbReference>
<reference evidence="27" key="1">
    <citation type="journal article" date="2015" name="PLoS Genet.">
        <title>Genome Sequence and Transcriptome Analyses of Chrysochromulina tobin: Metabolic Tools for Enhanced Algal Fitness in the Prominent Order Prymnesiales (Haptophyceae).</title>
        <authorList>
            <person name="Hovde B.T."/>
            <person name="Deodato C.R."/>
            <person name="Hunsperger H.M."/>
            <person name="Ryken S.A."/>
            <person name="Yost W."/>
            <person name="Jha R.K."/>
            <person name="Patterson J."/>
            <person name="Monnat R.J. Jr."/>
            <person name="Barlow S.B."/>
            <person name="Starkenburg S.R."/>
            <person name="Cattolico R.A."/>
        </authorList>
    </citation>
    <scope>NUCLEOTIDE SEQUENCE</scope>
    <source>
        <strain evidence="27">CCMP291</strain>
    </source>
</reference>
<dbReference type="InterPro" id="IPR042219">
    <property type="entry name" value="AAA_lid_11_sf"/>
</dbReference>
<dbReference type="GO" id="GO:0070286">
    <property type="term" value="P:axonemal dynein complex assembly"/>
    <property type="evidence" value="ECO:0007669"/>
    <property type="project" value="UniProtKB-ARBA"/>
</dbReference>
<dbReference type="Gene3D" id="1.10.8.710">
    <property type="match status" value="1"/>
</dbReference>
<dbReference type="PANTHER" id="PTHR22878">
    <property type="entry name" value="DYNEIN HEAVY CHAIN 6, AXONEMAL-LIKE-RELATED"/>
    <property type="match status" value="1"/>
</dbReference>
<dbReference type="Gene3D" id="1.20.58.1120">
    <property type="match status" value="1"/>
</dbReference>
<feature type="domain" description="Dynein heavy chain AAA module D4" evidence="20">
    <location>
        <begin position="2821"/>
        <end position="3078"/>
    </location>
</feature>
<keyword evidence="6" id="KW-0547">Nucleotide-binding</keyword>
<evidence type="ECO:0000259" key="19">
    <source>
        <dbReference type="Pfam" id="PF12777"/>
    </source>
</evidence>
<feature type="domain" description="Dynein heavy chain linker" evidence="17">
    <location>
        <begin position="1288"/>
        <end position="1682"/>
    </location>
</feature>
<dbReference type="EMBL" id="JWZX01003055">
    <property type="protein sequence ID" value="KOO24774.1"/>
    <property type="molecule type" value="Genomic_DNA"/>
</dbReference>
<dbReference type="FunFam" id="1.10.287.2620:FF:000002">
    <property type="entry name" value="Dynein heavy chain 2, axonemal"/>
    <property type="match status" value="1"/>
</dbReference>
<feature type="domain" description="Dynein heavy chain hydrolytic ATP-binding dynein motor region" evidence="18">
    <location>
        <begin position="1833"/>
        <end position="2168"/>
    </location>
</feature>
<evidence type="ECO:0000256" key="1">
    <source>
        <dbReference type="ARBA" id="ARBA00004430"/>
    </source>
</evidence>
<evidence type="ECO:0000256" key="3">
    <source>
        <dbReference type="ARBA" id="ARBA00022490"/>
    </source>
</evidence>
<dbReference type="Pfam" id="PF12775">
    <property type="entry name" value="AAA_7"/>
    <property type="match status" value="1"/>
</dbReference>
<evidence type="ECO:0000259" key="15">
    <source>
        <dbReference type="Pfam" id="PF03028"/>
    </source>
</evidence>
<dbReference type="InterPro" id="IPR013602">
    <property type="entry name" value="Dynein_heavy_linker"/>
</dbReference>
<dbReference type="Pfam" id="PF08385">
    <property type="entry name" value="DHC_N1"/>
    <property type="match status" value="1"/>
</dbReference>
<evidence type="ECO:0000259" key="22">
    <source>
        <dbReference type="Pfam" id="PF17852"/>
    </source>
</evidence>
<evidence type="ECO:0000256" key="14">
    <source>
        <dbReference type="SAM" id="Coils"/>
    </source>
</evidence>
<evidence type="ECO:0000259" key="21">
    <source>
        <dbReference type="Pfam" id="PF12781"/>
    </source>
</evidence>
<evidence type="ECO:0000259" key="20">
    <source>
        <dbReference type="Pfam" id="PF12780"/>
    </source>
</evidence>
<feature type="domain" description="Dynein heavy chain coiled coil stalk" evidence="19">
    <location>
        <begin position="3094"/>
        <end position="3449"/>
    </location>
</feature>
<name>A0A0M0JDV2_9EUKA</name>
<keyword evidence="12" id="KW-0206">Cytoskeleton</keyword>
<comment type="similarity">
    <text evidence="2">Belongs to the dynein heavy chain family.</text>
</comment>
<evidence type="ECO:0000256" key="8">
    <source>
        <dbReference type="ARBA" id="ARBA00023017"/>
    </source>
</evidence>
<keyword evidence="4" id="KW-0493">Microtubule</keyword>
<evidence type="ECO:0000256" key="4">
    <source>
        <dbReference type="ARBA" id="ARBA00022701"/>
    </source>
</evidence>
<evidence type="ECO:0000256" key="7">
    <source>
        <dbReference type="ARBA" id="ARBA00022840"/>
    </source>
</evidence>
<keyword evidence="3" id="KW-0963">Cytoplasm</keyword>
<dbReference type="Gene3D" id="3.20.180.20">
    <property type="entry name" value="Dynein heavy chain, N-terminal domain 2"/>
    <property type="match status" value="1"/>
</dbReference>
<evidence type="ECO:0000256" key="5">
    <source>
        <dbReference type="ARBA" id="ARBA00022737"/>
    </source>
</evidence>
<comment type="subcellular location">
    <subcellularLocation>
        <location evidence="1">Cytoplasm</location>
        <location evidence="1">Cytoskeleton</location>
        <location evidence="1">Cilium axoneme</location>
    </subcellularLocation>
</comment>
<dbReference type="Gene3D" id="1.20.1270.280">
    <property type="match status" value="1"/>
</dbReference>
<dbReference type="PANTHER" id="PTHR22878:SF69">
    <property type="entry name" value="DYNEIN HEAVY CHAIN"/>
    <property type="match status" value="1"/>
</dbReference>
<evidence type="ECO:0000259" key="24">
    <source>
        <dbReference type="Pfam" id="PF18198"/>
    </source>
</evidence>
<keyword evidence="26" id="KW-0282">Flagellum</keyword>
<dbReference type="Pfam" id="PF12781">
    <property type="entry name" value="AAA_9"/>
    <property type="match status" value="1"/>
</dbReference>
<dbReference type="FunFam" id="3.10.490.20:FF:000009">
    <property type="entry name" value="Dynein heavy chain 4"/>
    <property type="match status" value="1"/>
</dbReference>
<dbReference type="SUPFAM" id="SSF52540">
    <property type="entry name" value="P-loop containing nucleoside triphosphate hydrolases"/>
    <property type="match status" value="4"/>
</dbReference>
<evidence type="ECO:0000259" key="18">
    <source>
        <dbReference type="Pfam" id="PF12774"/>
    </source>
</evidence>
<evidence type="ECO:0000256" key="9">
    <source>
        <dbReference type="ARBA" id="ARBA00023054"/>
    </source>
</evidence>
<dbReference type="Gene3D" id="1.10.287.2620">
    <property type="match status" value="1"/>
</dbReference>
<dbReference type="Gene3D" id="1.10.8.1220">
    <property type="match status" value="1"/>
</dbReference>
<dbReference type="Gene3D" id="3.10.490.20">
    <property type="match status" value="1"/>
</dbReference>
<keyword evidence="8" id="KW-0243">Dynein</keyword>
<keyword evidence="11" id="KW-0505">Motor protein</keyword>
<dbReference type="Gene3D" id="1.20.920.20">
    <property type="match status" value="1"/>
</dbReference>
<evidence type="ECO:0000256" key="10">
    <source>
        <dbReference type="ARBA" id="ARBA00023069"/>
    </source>
</evidence>
<dbReference type="GO" id="GO:0005874">
    <property type="term" value="C:microtubule"/>
    <property type="evidence" value="ECO:0007669"/>
    <property type="project" value="UniProtKB-KW"/>
</dbReference>
<dbReference type="Gene3D" id="1.20.140.100">
    <property type="entry name" value="Dynein heavy chain, N-terminal domain 2"/>
    <property type="match status" value="1"/>
</dbReference>
<dbReference type="Gene3D" id="6.10.140.1060">
    <property type="match status" value="1"/>
</dbReference>
<dbReference type="Gene3D" id="1.20.920.30">
    <property type="match status" value="1"/>
</dbReference>
<dbReference type="FunFam" id="1.10.8.710:FF:000001">
    <property type="entry name" value="Dynein axonemal heavy chain 2"/>
    <property type="match status" value="1"/>
</dbReference>
<dbReference type="GO" id="GO:0005524">
    <property type="term" value="F:ATP binding"/>
    <property type="evidence" value="ECO:0007669"/>
    <property type="project" value="UniProtKB-KW"/>
</dbReference>
<dbReference type="Pfam" id="PF17852">
    <property type="entry name" value="Dynein_AAA_lid"/>
    <property type="match status" value="1"/>
</dbReference>
<feature type="domain" description="Dynein heavy chain region D6 P-loop" evidence="15">
    <location>
        <begin position="3955"/>
        <end position="4072"/>
    </location>
</feature>
<keyword evidence="13" id="KW-0966">Cell projection</keyword>
<dbReference type="GO" id="GO:0008569">
    <property type="term" value="F:minus-end-directed microtubule motor activity"/>
    <property type="evidence" value="ECO:0007669"/>
    <property type="project" value="InterPro"/>
</dbReference>
<dbReference type="InterPro" id="IPR041466">
    <property type="entry name" value="Dynein_AAA5_ext"/>
</dbReference>
<dbReference type="FunFam" id="1.20.140.100:FF:000001">
    <property type="entry name" value="dynein heavy chain 17, axonemal"/>
    <property type="match status" value="1"/>
</dbReference>
<dbReference type="InterPro" id="IPR004273">
    <property type="entry name" value="Dynein_heavy_D6_P-loop"/>
</dbReference>
<dbReference type="InterPro" id="IPR043157">
    <property type="entry name" value="Dynein_AAA1S"/>
</dbReference>
<dbReference type="Pfam" id="PF12780">
    <property type="entry name" value="AAA_8"/>
    <property type="match status" value="1"/>
</dbReference>
<keyword evidence="27" id="KW-1185">Reference proteome</keyword>
<dbReference type="Pfam" id="PF08393">
    <property type="entry name" value="DHC_N2"/>
    <property type="match status" value="1"/>
</dbReference>
<dbReference type="OrthoDB" id="10251809at2759"/>